<proteinExistence type="predicted"/>
<sequence>MLPVTNICPDGNAGLWRICEETPPRENSERDCKRQLFVGYLPFVAGWQDLKDLV</sequence>
<dbReference type="OrthoDB" id="1049195at2759"/>
<organism evidence="1 2">
    <name type="scientific">Acaulospora morrowiae</name>
    <dbReference type="NCBI Taxonomy" id="94023"/>
    <lineage>
        <taxon>Eukaryota</taxon>
        <taxon>Fungi</taxon>
        <taxon>Fungi incertae sedis</taxon>
        <taxon>Mucoromycota</taxon>
        <taxon>Glomeromycotina</taxon>
        <taxon>Glomeromycetes</taxon>
        <taxon>Diversisporales</taxon>
        <taxon>Acaulosporaceae</taxon>
        <taxon>Acaulospora</taxon>
    </lineage>
</organism>
<name>A0A9N9NED1_9GLOM</name>
<protein>
    <submittedName>
        <fullName evidence="1">5592_t:CDS:1</fullName>
    </submittedName>
</protein>
<dbReference type="AlphaFoldDB" id="A0A9N9NED1"/>
<evidence type="ECO:0000313" key="1">
    <source>
        <dbReference type="EMBL" id="CAG8725431.1"/>
    </source>
</evidence>
<gene>
    <name evidence="1" type="ORF">AMORRO_LOCUS13625</name>
</gene>
<dbReference type="EMBL" id="CAJVPV010024040">
    <property type="protein sequence ID" value="CAG8725431.1"/>
    <property type="molecule type" value="Genomic_DNA"/>
</dbReference>
<accession>A0A9N9NED1</accession>
<reference evidence="1" key="1">
    <citation type="submission" date="2021-06" db="EMBL/GenBank/DDBJ databases">
        <authorList>
            <person name="Kallberg Y."/>
            <person name="Tangrot J."/>
            <person name="Rosling A."/>
        </authorList>
    </citation>
    <scope>NUCLEOTIDE SEQUENCE</scope>
    <source>
        <strain evidence="1">CL551</strain>
    </source>
</reference>
<keyword evidence="2" id="KW-1185">Reference proteome</keyword>
<comment type="caution">
    <text evidence="1">The sequence shown here is derived from an EMBL/GenBank/DDBJ whole genome shotgun (WGS) entry which is preliminary data.</text>
</comment>
<evidence type="ECO:0000313" key="2">
    <source>
        <dbReference type="Proteomes" id="UP000789342"/>
    </source>
</evidence>
<dbReference type="Proteomes" id="UP000789342">
    <property type="component" value="Unassembled WGS sequence"/>
</dbReference>